<dbReference type="EMBL" id="JABFAD010000006">
    <property type="protein sequence ID" value="MBA0800436.1"/>
    <property type="molecule type" value="Genomic_DNA"/>
</dbReference>
<reference evidence="1 2" key="1">
    <citation type="journal article" date="2019" name="Genome Biol. Evol.">
        <title>Insights into the evolution of the New World diploid cottons (Gossypium, subgenus Houzingenia) based on genome sequencing.</title>
        <authorList>
            <person name="Grover C.E."/>
            <person name="Arick M.A. 2nd"/>
            <person name="Thrash A."/>
            <person name="Conover J.L."/>
            <person name="Sanders W.S."/>
            <person name="Peterson D.G."/>
            <person name="Frelichowski J.E."/>
            <person name="Scheffler J.A."/>
            <person name="Scheffler B.E."/>
            <person name="Wendel J.F."/>
        </authorList>
    </citation>
    <scope>NUCLEOTIDE SEQUENCE [LARGE SCALE GENOMIC DNA]</scope>
    <source>
        <strain evidence="1">0</strain>
        <tissue evidence="1">Leaf</tissue>
    </source>
</reference>
<keyword evidence="2" id="KW-1185">Reference proteome</keyword>
<feature type="non-terminal residue" evidence="1">
    <location>
        <position position="1"/>
    </location>
</feature>
<dbReference type="Proteomes" id="UP000593560">
    <property type="component" value="Unassembled WGS sequence"/>
</dbReference>
<name>A0A7J9GS82_9ROSI</name>
<gene>
    <name evidence="1" type="ORF">Gohar_010867</name>
</gene>
<evidence type="ECO:0000313" key="2">
    <source>
        <dbReference type="Proteomes" id="UP000593560"/>
    </source>
</evidence>
<accession>A0A7J9GS82</accession>
<sequence>ELKKPPIEALHPIIPDNICILYITATTGTKLTNAYSPNIVIASSSGKEESGSCLSPSVADHPIGPAIDHRLAYGVLAVVSNYCSPLKGKFLCATHPSATGNTTSCTIMWPAFILSQDRTLYEIHSCITYSFLVHRQSKFGIIISNDIDYLVIFKEPPSEIKALLEEDIRSNIFVE</sequence>
<protein>
    <submittedName>
        <fullName evidence="1">Uncharacterized protein</fullName>
    </submittedName>
</protein>
<evidence type="ECO:0000313" key="1">
    <source>
        <dbReference type="EMBL" id="MBA0800436.1"/>
    </source>
</evidence>
<dbReference type="OrthoDB" id="964950at2759"/>
<proteinExistence type="predicted"/>
<organism evidence="1 2">
    <name type="scientific">Gossypium harknessii</name>
    <dbReference type="NCBI Taxonomy" id="34285"/>
    <lineage>
        <taxon>Eukaryota</taxon>
        <taxon>Viridiplantae</taxon>
        <taxon>Streptophyta</taxon>
        <taxon>Embryophyta</taxon>
        <taxon>Tracheophyta</taxon>
        <taxon>Spermatophyta</taxon>
        <taxon>Magnoliopsida</taxon>
        <taxon>eudicotyledons</taxon>
        <taxon>Gunneridae</taxon>
        <taxon>Pentapetalae</taxon>
        <taxon>rosids</taxon>
        <taxon>malvids</taxon>
        <taxon>Malvales</taxon>
        <taxon>Malvaceae</taxon>
        <taxon>Malvoideae</taxon>
        <taxon>Gossypium</taxon>
    </lineage>
</organism>
<dbReference type="AlphaFoldDB" id="A0A7J9GS82"/>
<comment type="caution">
    <text evidence="1">The sequence shown here is derived from an EMBL/GenBank/DDBJ whole genome shotgun (WGS) entry which is preliminary data.</text>
</comment>
<feature type="non-terminal residue" evidence="1">
    <location>
        <position position="175"/>
    </location>
</feature>